<dbReference type="SUPFAM" id="SSF54001">
    <property type="entry name" value="Cysteine proteinases"/>
    <property type="match status" value="1"/>
</dbReference>
<dbReference type="PANTHER" id="PTHR47053">
    <property type="entry name" value="MUREIN DD-ENDOPEPTIDASE MEPH-RELATED"/>
    <property type="match status" value="1"/>
</dbReference>
<proteinExistence type="inferred from homology"/>
<evidence type="ECO:0000313" key="6">
    <source>
        <dbReference type="EMBL" id="TWP38302.1"/>
    </source>
</evidence>
<accession>A0A563E7X4</accession>
<keyword evidence="4" id="KW-0788">Thiol protease</keyword>
<gene>
    <name evidence="6" type="ORF">FGL98_03580</name>
</gene>
<evidence type="ECO:0000313" key="7">
    <source>
        <dbReference type="Proteomes" id="UP000320244"/>
    </source>
</evidence>
<evidence type="ECO:0000256" key="1">
    <source>
        <dbReference type="ARBA" id="ARBA00007074"/>
    </source>
</evidence>
<dbReference type="EMBL" id="VCQV01000003">
    <property type="protein sequence ID" value="TWP38302.1"/>
    <property type="molecule type" value="Genomic_DNA"/>
</dbReference>
<dbReference type="InterPro" id="IPR051202">
    <property type="entry name" value="Peptidase_C40"/>
</dbReference>
<dbReference type="Proteomes" id="UP000320244">
    <property type="component" value="Unassembled WGS sequence"/>
</dbReference>
<name>A0A563E7X4_9MICO</name>
<dbReference type="GO" id="GO:0006508">
    <property type="term" value="P:proteolysis"/>
    <property type="evidence" value="ECO:0007669"/>
    <property type="project" value="UniProtKB-KW"/>
</dbReference>
<comment type="caution">
    <text evidence="6">The sequence shown here is derived from an EMBL/GenBank/DDBJ whole genome shotgun (WGS) entry which is preliminary data.</text>
</comment>
<dbReference type="PANTHER" id="PTHR47053:SF1">
    <property type="entry name" value="MUREIN DD-ENDOPEPTIDASE MEPH-RELATED"/>
    <property type="match status" value="1"/>
</dbReference>
<dbReference type="Pfam" id="PF00877">
    <property type="entry name" value="NLPC_P60"/>
    <property type="match status" value="1"/>
</dbReference>
<dbReference type="AlphaFoldDB" id="A0A563E7X4"/>
<sequence length="262" mass="27295">MGSYTPRHLKHQPNLGSKVGRRGLAVAAGAAMVVPTAAVMDSASAAPAVAPAAVHASAVQAVAPAVTFTTHVTVLHYGSRGSLVKIVQQRIGHLAVDGSFGPGTLAAVKRFQRSHHLGVDGYVGPQTWYALGGYPGGRHTAPTPPSRGGSGHSSSAAVNVAKRYIGTPYVYGGESPRGFDCSGFVQYVYRQIGHSLPRTASAQQRATYRVSSPRPGDLVFFGYPAYHVGIYVGGGKMISARKPGTVIGIGGMYGSHSFNRVR</sequence>
<dbReference type="GO" id="GO:0008234">
    <property type="term" value="F:cysteine-type peptidase activity"/>
    <property type="evidence" value="ECO:0007669"/>
    <property type="project" value="UniProtKB-KW"/>
</dbReference>
<dbReference type="RefSeq" id="WP_146315280.1">
    <property type="nucleotide sequence ID" value="NZ_VCQV01000003.1"/>
</dbReference>
<dbReference type="PROSITE" id="PS51935">
    <property type="entry name" value="NLPC_P60"/>
    <property type="match status" value="1"/>
</dbReference>
<dbReference type="Gene3D" id="1.10.101.10">
    <property type="entry name" value="PGBD-like superfamily/PGBD"/>
    <property type="match status" value="1"/>
</dbReference>
<dbReference type="OrthoDB" id="5177647at2"/>
<dbReference type="InterPro" id="IPR000064">
    <property type="entry name" value="NLP_P60_dom"/>
</dbReference>
<reference evidence="6 7" key="2">
    <citation type="submission" date="2019-08" db="EMBL/GenBank/DDBJ databases">
        <title>Jejuicoccus antrihumi gen. nov., sp. nov., a new member of the family Dermacoccaceae isolated from a cave.</title>
        <authorList>
            <person name="Schumann P."/>
            <person name="Kim I.S."/>
        </authorList>
    </citation>
    <scope>NUCLEOTIDE SEQUENCE [LARGE SCALE GENOMIC DNA]</scope>
    <source>
        <strain evidence="6 7">C5-26</strain>
    </source>
</reference>
<dbReference type="Gene3D" id="3.90.1720.10">
    <property type="entry name" value="endopeptidase domain like (from Nostoc punctiforme)"/>
    <property type="match status" value="1"/>
</dbReference>
<evidence type="ECO:0000256" key="2">
    <source>
        <dbReference type="ARBA" id="ARBA00022670"/>
    </source>
</evidence>
<feature type="domain" description="NlpC/P60" evidence="5">
    <location>
        <begin position="151"/>
        <end position="262"/>
    </location>
</feature>
<evidence type="ECO:0000259" key="5">
    <source>
        <dbReference type="PROSITE" id="PS51935"/>
    </source>
</evidence>
<protein>
    <submittedName>
        <fullName evidence="6">Cell wall lytic activity</fullName>
    </submittedName>
</protein>
<organism evidence="6 7">
    <name type="scientific">Leekyejoonella antrihumi</name>
    <dbReference type="NCBI Taxonomy" id="1660198"/>
    <lineage>
        <taxon>Bacteria</taxon>
        <taxon>Bacillati</taxon>
        <taxon>Actinomycetota</taxon>
        <taxon>Actinomycetes</taxon>
        <taxon>Micrococcales</taxon>
        <taxon>Dermacoccaceae</taxon>
        <taxon>Leekyejoonella</taxon>
    </lineage>
</organism>
<dbReference type="SUPFAM" id="SSF47090">
    <property type="entry name" value="PGBD-like"/>
    <property type="match status" value="1"/>
</dbReference>
<reference evidence="6 7" key="1">
    <citation type="submission" date="2019-05" db="EMBL/GenBank/DDBJ databases">
        <authorList>
            <person name="Lee S.D."/>
        </authorList>
    </citation>
    <scope>NUCLEOTIDE SEQUENCE [LARGE SCALE GENOMIC DNA]</scope>
    <source>
        <strain evidence="6 7">C5-26</strain>
    </source>
</reference>
<dbReference type="InterPro" id="IPR038765">
    <property type="entry name" value="Papain-like_cys_pep_sf"/>
</dbReference>
<dbReference type="InterPro" id="IPR002477">
    <property type="entry name" value="Peptidoglycan-bd-like"/>
</dbReference>
<comment type="similarity">
    <text evidence="1">Belongs to the peptidase C40 family.</text>
</comment>
<keyword evidence="7" id="KW-1185">Reference proteome</keyword>
<dbReference type="InterPro" id="IPR036365">
    <property type="entry name" value="PGBD-like_sf"/>
</dbReference>
<dbReference type="Pfam" id="PF01471">
    <property type="entry name" value="PG_binding_1"/>
    <property type="match status" value="1"/>
</dbReference>
<evidence type="ECO:0000256" key="3">
    <source>
        <dbReference type="ARBA" id="ARBA00022801"/>
    </source>
</evidence>
<evidence type="ECO:0000256" key="4">
    <source>
        <dbReference type="ARBA" id="ARBA00022807"/>
    </source>
</evidence>
<keyword evidence="3" id="KW-0378">Hydrolase</keyword>
<dbReference type="InterPro" id="IPR036366">
    <property type="entry name" value="PGBDSf"/>
</dbReference>
<keyword evidence="2" id="KW-0645">Protease</keyword>